<organism evidence="1 2">
    <name type="scientific">Zoarces viviparus</name>
    <name type="common">Viviparous eelpout</name>
    <name type="synonym">Blennius viviparus</name>
    <dbReference type="NCBI Taxonomy" id="48416"/>
    <lineage>
        <taxon>Eukaryota</taxon>
        <taxon>Metazoa</taxon>
        <taxon>Chordata</taxon>
        <taxon>Craniata</taxon>
        <taxon>Vertebrata</taxon>
        <taxon>Euteleostomi</taxon>
        <taxon>Actinopterygii</taxon>
        <taxon>Neopterygii</taxon>
        <taxon>Teleostei</taxon>
        <taxon>Neoteleostei</taxon>
        <taxon>Acanthomorphata</taxon>
        <taxon>Eupercaria</taxon>
        <taxon>Perciformes</taxon>
        <taxon>Cottioidei</taxon>
        <taxon>Zoarcales</taxon>
        <taxon>Zoarcidae</taxon>
        <taxon>Zoarcinae</taxon>
        <taxon>Zoarces</taxon>
    </lineage>
</organism>
<accession>A0AAW1DXG5</accession>
<protein>
    <submittedName>
        <fullName evidence="1">Uncharacterized protein</fullName>
    </submittedName>
</protein>
<evidence type="ECO:0000313" key="1">
    <source>
        <dbReference type="EMBL" id="KAK9515076.1"/>
    </source>
</evidence>
<evidence type="ECO:0000313" key="2">
    <source>
        <dbReference type="Proteomes" id="UP001488805"/>
    </source>
</evidence>
<dbReference type="EMBL" id="JBCEZU010000586">
    <property type="protein sequence ID" value="KAK9515076.1"/>
    <property type="molecule type" value="Genomic_DNA"/>
</dbReference>
<dbReference type="AlphaFoldDB" id="A0AAW1DXG5"/>
<keyword evidence="2" id="KW-1185">Reference proteome</keyword>
<reference evidence="1 2" key="1">
    <citation type="journal article" date="2024" name="Genome Biol. Evol.">
        <title>Chromosome-level genome assembly of the viviparous eelpout Zoarces viviparus.</title>
        <authorList>
            <person name="Fuhrmann N."/>
            <person name="Brasseur M.V."/>
            <person name="Bakowski C.E."/>
            <person name="Podsiadlowski L."/>
            <person name="Prost S."/>
            <person name="Krehenwinkel H."/>
            <person name="Mayer C."/>
        </authorList>
    </citation>
    <scope>NUCLEOTIDE SEQUENCE [LARGE SCALE GENOMIC DNA]</scope>
    <source>
        <strain evidence="1">NO-MEL_2022_Ind0_liver</strain>
    </source>
</reference>
<comment type="caution">
    <text evidence="1">The sequence shown here is derived from an EMBL/GenBank/DDBJ whole genome shotgun (WGS) entry which is preliminary data.</text>
</comment>
<sequence>MRSEDTGCPGDSERGVMAGRALTRPCISRYPPGLLLASPPDPLQPSSMSFLCVSARLPAFLPLRSLNGRICQHTCVA</sequence>
<dbReference type="Proteomes" id="UP001488805">
    <property type="component" value="Unassembled WGS sequence"/>
</dbReference>
<proteinExistence type="predicted"/>
<name>A0AAW1DXG5_ZOAVI</name>
<gene>
    <name evidence="1" type="ORF">VZT92_025747</name>
</gene>